<dbReference type="Proteomes" id="UP000198341">
    <property type="component" value="Chromosome 2"/>
</dbReference>
<organism evidence="4 5">
    <name type="scientific">Bathycoccus prasinos</name>
    <dbReference type="NCBI Taxonomy" id="41875"/>
    <lineage>
        <taxon>Eukaryota</taxon>
        <taxon>Viridiplantae</taxon>
        <taxon>Chlorophyta</taxon>
        <taxon>Mamiellophyceae</taxon>
        <taxon>Mamiellales</taxon>
        <taxon>Bathycoccaceae</taxon>
        <taxon>Bathycoccus</taxon>
    </lineage>
</organism>
<sequence>MFGRATFQRSFTPPPPFVVFKNNNAFNRKQMMRTKTKTIIIESRIRPGRQVEQRKFRMEREKESIGIYEYLETIGVAKSAALRVMSQATMQFEAERAKMGMTLDGSVKFDENEVRKVVEFLQSRDIREQQLGGLITNFPSVLAYDVETRLEPLFVYVEKELGITGTDFAKEVQRRPSLLGLRADENLAKMVGYLESTGSTREEVVEYLMKTL</sequence>
<keyword evidence="3" id="KW-0809">Transit peptide</keyword>
<reference evidence="4 5" key="1">
    <citation type="submission" date="2011-10" db="EMBL/GenBank/DDBJ databases">
        <authorList>
            <person name="Genoscope - CEA"/>
        </authorList>
    </citation>
    <scope>NUCLEOTIDE SEQUENCE [LARGE SCALE GENOMIC DNA]</scope>
    <source>
        <strain evidence="4 5">RCC 1105</strain>
    </source>
</reference>
<dbReference type="PANTHER" id="PTHR13068">
    <property type="entry name" value="CGI-12 PROTEIN-RELATED"/>
    <property type="match status" value="1"/>
</dbReference>
<dbReference type="STRING" id="41875.K8EAU1"/>
<accession>K8EAU1</accession>
<evidence type="ECO:0000256" key="3">
    <source>
        <dbReference type="ARBA" id="ARBA00022946"/>
    </source>
</evidence>
<evidence type="ECO:0000256" key="2">
    <source>
        <dbReference type="ARBA" id="ARBA00022472"/>
    </source>
</evidence>
<dbReference type="GeneID" id="19017151"/>
<keyword evidence="2" id="KW-0805">Transcription regulation</keyword>
<dbReference type="GO" id="GO:0003676">
    <property type="term" value="F:nucleic acid binding"/>
    <property type="evidence" value="ECO:0007669"/>
    <property type="project" value="InterPro"/>
</dbReference>
<dbReference type="AlphaFoldDB" id="K8EAU1"/>
<name>K8EAU1_9CHLO</name>
<dbReference type="EMBL" id="FO082277">
    <property type="protein sequence ID" value="CCO14987.1"/>
    <property type="molecule type" value="Genomic_DNA"/>
</dbReference>
<dbReference type="Gene3D" id="1.25.70.10">
    <property type="entry name" value="Transcription termination factor 3, mitochondrial"/>
    <property type="match status" value="1"/>
</dbReference>
<proteinExistence type="inferred from homology"/>
<dbReference type="Pfam" id="PF02536">
    <property type="entry name" value="mTERF"/>
    <property type="match status" value="1"/>
</dbReference>
<dbReference type="RefSeq" id="XP_007514747.1">
    <property type="nucleotide sequence ID" value="XM_007514685.1"/>
</dbReference>
<keyword evidence="2" id="KW-0804">Transcription</keyword>
<protein>
    <submittedName>
        <fullName evidence="4">Uncharacterized protein</fullName>
    </submittedName>
</protein>
<dbReference type="OrthoDB" id="637682at2759"/>
<dbReference type="InterPro" id="IPR038538">
    <property type="entry name" value="MTERF_sf"/>
</dbReference>
<evidence type="ECO:0000256" key="1">
    <source>
        <dbReference type="ARBA" id="ARBA00007692"/>
    </source>
</evidence>
<dbReference type="eggNOG" id="ENOG502S8N9">
    <property type="taxonomic scope" value="Eukaryota"/>
</dbReference>
<keyword evidence="2" id="KW-0806">Transcription termination</keyword>
<dbReference type="KEGG" id="bpg:Bathy02g00370"/>
<dbReference type="PANTHER" id="PTHR13068:SF173">
    <property type="entry name" value="EMB|CAB62602.1"/>
    <property type="match status" value="1"/>
</dbReference>
<evidence type="ECO:0000313" key="5">
    <source>
        <dbReference type="Proteomes" id="UP000198341"/>
    </source>
</evidence>
<evidence type="ECO:0000313" key="4">
    <source>
        <dbReference type="EMBL" id="CCO14987.1"/>
    </source>
</evidence>
<keyword evidence="5" id="KW-1185">Reference proteome</keyword>
<comment type="similarity">
    <text evidence="1">Belongs to the mTERF family.</text>
</comment>
<dbReference type="SMART" id="SM00733">
    <property type="entry name" value="Mterf"/>
    <property type="match status" value="2"/>
</dbReference>
<dbReference type="InterPro" id="IPR003690">
    <property type="entry name" value="MTERF"/>
</dbReference>
<gene>
    <name evidence="4" type="ORF">Bathy02g00370</name>
</gene>
<dbReference type="GO" id="GO:0006353">
    <property type="term" value="P:DNA-templated transcription termination"/>
    <property type="evidence" value="ECO:0007669"/>
    <property type="project" value="UniProtKB-KW"/>
</dbReference>